<comment type="caution">
    <text evidence="1">The sequence shown here is derived from an EMBL/GenBank/DDBJ whole genome shotgun (WGS) entry which is preliminary data.</text>
</comment>
<dbReference type="EMBL" id="NBNE01000049">
    <property type="protein sequence ID" value="OWZ23700.1"/>
    <property type="molecule type" value="Genomic_DNA"/>
</dbReference>
<gene>
    <name evidence="1" type="ORF">PHMEG_0001385</name>
</gene>
<sequence length="77" mass="8889">MATERARPAIMQELLVDERHSYMQREHSLAGPGSYTIPSTFKRRSPNMLLRVVQRENYGREFARYGMTPPCSLSTLT</sequence>
<dbReference type="Proteomes" id="UP000198211">
    <property type="component" value="Unassembled WGS sequence"/>
</dbReference>
<protein>
    <submittedName>
        <fullName evidence="1">Uncharacterized protein</fullName>
    </submittedName>
</protein>
<evidence type="ECO:0000313" key="1">
    <source>
        <dbReference type="EMBL" id="OWZ23700.1"/>
    </source>
</evidence>
<dbReference type="AlphaFoldDB" id="A0A225X3B9"/>
<accession>A0A225X3B9</accession>
<name>A0A225X3B9_9STRA</name>
<organism evidence="1 2">
    <name type="scientific">Phytophthora megakarya</name>
    <dbReference type="NCBI Taxonomy" id="4795"/>
    <lineage>
        <taxon>Eukaryota</taxon>
        <taxon>Sar</taxon>
        <taxon>Stramenopiles</taxon>
        <taxon>Oomycota</taxon>
        <taxon>Peronosporomycetes</taxon>
        <taxon>Peronosporales</taxon>
        <taxon>Peronosporaceae</taxon>
        <taxon>Phytophthora</taxon>
    </lineage>
</organism>
<evidence type="ECO:0000313" key="2">
    <source>
        <dbReference type="Proteomes" id="UP000198211"/>
    </source>
</evidence>
<proteinExistence type="predicted"/>
<dbReference type="OrthoDB" id="114663at2759"/>
<keyword evidence="2" id="KW-1185">Reference proteome</keyword>
<reference evidence="2" key="1">
    <citation type="submission" date="2017-03" db="EMBL/GenBank/DDBJ databases">
        <title>Phytopthora megakarya and P. palmivora, two closely related causual agents of cacao black pod achieved similar genome size and gene model numbers by different mechanisms.</title>
        <authorList>
            <person name="Ali S."/>
            <person name="Shao J."/>
            <person name="Larry D.J."/>
            <person name="Kronmiller B."/>
            <person name="Shen D."/>
            <person name="Strem M.D."/>
            <person name="Melnick R.L."/>
            <person name="Guiltinan M.J."/>
            <person name="Tyler B.M."/>
            <person name="Meinhardt L.W."/>
            <person name="Bailey B.A."/>
        </authorList>
    </citation>
    <scope>NUCLEOTIDE SEQUENCE [LARGE SCALE GENOMIC DNA]</scope>
    <source>
        <strain evidence="2">zdho120</strain>
    </source>
</reference>